<keyword evidence="3" id="KW-1185">Reference proteome</keyword>
<protein>
    <submittedName>
        <fullName evidence="2">Uncharacterized protein</fullName>
    </submittedName>
</protein>
<feature type="transmembrane region" description="Helical" evidence="1">
    <location>
        <begin position="7"/>
        <end position="24"/>
    </location>
</feature>
<evidence type="ECO:0000313" key="2">
    <source>
        <dbReference type="EMBL" id="MBJ6369162.1"/>
    </source>
</evidence>
<dbReference type="EMBL" id="JAELVQ010000020">
    <property type="protein sequence ID" value="MBJ6369162.1"/>
    <property type="molecule type" value="Genomic_DNA"/>
</dbReference>
<keyword evidence="1" id="KW-1133">Transmembrane helix</keyword>
<evidence type="ECO:0000256" key="1">
    <source>
        <dbReference type="SAM" id="Phobius"/>
    </source>
</evidence>
<dbReference type="AlphaFoldDB" id="A0A8J7IQC3"/>
<evidence type="ECO:0000313" key="3">
    <source>
        <dbReference type="Proteomes" id="UP000610931"/>
    </source>
</evidence>
<proteinExistence type="predicted"/>
<organism evidence="2 3">
    <name type="scientific">Snuella sedimenti</name>
    <dbReference type="NCBI Taxonomy" id="2798802"/>
    <lineage>
        <taxon>Bacteria</taxon>
        <taxon>Pseudomonadati</taxon>
        <taxon>Bacteroidota</taxon>
        <taxon>Flavobacteriia</taxon>
        <taxon>Flavobacteriales</taxon>
        <taxon>Flavobacteriaceae</taxon>
        <taxon>Snuella</taxon>
    </lineage>
</organism>
<sequence length="159" mass="18644">MKSKLKIILLFIVGIISITAINVLRKDSAEHDKNKLIDNLISEDRQEQKQEPFANYLQKVSDDTNKKCPITINKYTRLDNTHILSGNTIQYNYTLVDFEKGEADIKLIEKEFTNTILNDVKTNPKLKILRDKNITITYYYKDKNGEFLYNFKVTPNMYK</sequence>
<reference evidence="2" key="1">
    <citation type="submission" date="2020-12" db="EMBL/GenBank/DDBJ databases">
        <title>Snuella sp. nov., isolated from sediment in Incheon.</title>
        <authorList>
            <person name="Kim W."/>
        </authorList>
    </citation>
    <scope>NUCLEOTIDE SEQUENCE</scope>
    <source>
        <strain evidence="2">CAU 1569</strain>
    </source>
</reference>
<dbReference type="Proteomes" id="UP000610931">
    <property type="component" value="Unassembled WGS sequence"/>
</dbReference>
<dbReference type="RefSeq" id="WP_199116004.1">
    <property type="nucleotide sequence ID" value="NZ_JAELVQ010000020.1"/>
</dbReference>
<keyword evidence="1" id="KW-0472">Membrane</keyword>
<gene>
    <name evidence="2" type="ORF">JF259_13790</name>
</gene>
<keyword evidence="1" id="KW-0812">Transmembrane</keyword>
<accession>A0A8J7IQC3</accession>
<dbReference type="Gene3D" id="3.30.300.250">
    <property type="match status" value="1"/>
</dbReference>
<comment type="caution">
    <text evidence="2">The sequence shown here is derived from an EMBL/GenBank/DDBJ whole genome shotgun (WGS) entry which is preliminary data.</text>
</comment>
<name>A0A8J7IQC3_9FLAO</name>